<gene>
    <name evidence="1" type="ORF">DLNHIDIE_00193</name>
</gene>
<accession>A0A543Q232</accession>
<name>A0A543Q232_ACITH</name>
<proteinExistence type="predicted"/>
<sequence length="116" mass="12884">MKDRSCAIVAAARNESGGQAVYVLPITHSSPIDHSEAVELPQQTILRLGLDGLCSWVVISEANRFSWPGPDLRPLSGMWLDSAAYGFLPPRFFKIIRDKFVEKGRHGELGFVTRTE</sequence>
<organism evidence="1 2">
    <name type="scientific">Acidithiobacillus thiooxidans ATCC 19377</name>
    <dbReference type="NCBI Taxonomy" id="637390"/>
    <lineage>
        <taxon>Bacteria</taxon>
        <taxon>Pseudomonadati</taxon>
        <taxon>Pseudomonadota</taxon>
        <taxon>Acidithiobacillia</taxon>
        <taxon>Acidithiobacillales</taxon>
        <taxon>Acidithiobacillaceae</taxon>
        <taxon>Acidithiobacillus</taxon>
    </lineage>
</organism>
<dbReference type="GeneID" id="60696171"/>
<reference evidence="1 2" key="1">
    <citation type="submission" date="2019-03" db="EMBL/GenBank/DDBJ databases">
        <title>New insights into Acidothiobacillus thiooxidans sulfur metabolism through coupled gene expression, solution geochemistry, microscopy and spectroscopy analyses.</title>
        <authorList>
            <person name="Camacho D."/>
            <person name="Frazao R."/>
            <person name="Fouillen A."/>
            <person name="Nanci A."/>
            <person name="Lang B.F."/>
            <person name="Apte S.C."/>
            <person name="Baron C."/>
            <person name="Warren L.A."/>
        </authorList>
    </citation>
    <scope>NUCLEOTIDE SEQUENCE [LARGE SCALE GENOMIC DNA]</scope>
    <source>
        <strain evidence="1 2">ATCC 19377</strain>
    </source>
</reference>
<evidence type="ECO:0000313" key="2">
    <source>
        <dbReference type="Proteomes" id="UP000315403"/>
    </source>
</evidence>
<dbReference type="RefSeq" id="WP_211371708.1">
    <property type="nucleotide sequence ID" value="NZ_CP045571.1"/>
</dbReference>
<dbReference type="EMBL" id="SZUV01000001">
    <property type="protein sequence ID" value="TQN50340.1"/>
    <property type="molecule type" value="Genomic_DNA"/>
</dbReference>
<protein>
    <submittedName>
        <fullName evidence="1">Uncharacterized protein</fullName>
    </submittedName>
</protein>
<dbReference type="Proteomes" id="UP000315403">
    <property type="component" value="Unassembled WGS sequence"/>
</dbReference>
<comment type="caution">
    <text evidence="1">The sequence shown here is derived from an EMBL/GenBank/DDBJ whole genome shotgun (WGS) entry which is preliminary data.</text>
</comment>
<evidence type="ECO:0000313" key="1">
    <source>
        <dbReference type="EMBL" id="TQN50340.1"/>
    </source>
</evidence>
<dbReference type="AlphaFoldDB" id="A0A543Q232"/>